<proteinExistence type="predicted"/>
<name>A0A6J4TWN3_9ACTN</name>
<accession>A0A6J4TWN3</accession>
<feature type="compositionally biased region" description="Basic residues" evidence="1">
    <location>
        <begin position="23"/>
        <end position="38"/>
    </location>
</feature>
<feature type="non-terminal residue" evidence="2">
    <location>
        <position position="327"/>
    </location>
</feature>
<gene>
    <name evidence="2" type="ORF">AVDCRST_MAG05-4548</name>
</gene>
<feature type="non-terminal residue" evidence="2">
    <location>
        <position position="1"/>
    </location>
</feature>
<evidence type="ECO:0000313" key="2">
    <source>
        <dbReference type="EMBL" id="CAA9532355.1"/>
    </source>
</evidence>
<evidence type="ECO:0000256" key="1">
    <source>
        <dbReference type="SAM" id="MobiDB-lite"/>
    </source>
</evidence>
<feature type="compositionally biased region" description="Basic and acidic residues" evidence="1">
    <location>
        <begin position="122"/>
        <end position="135"/>
    </location>
</feature>
<feature type="compositionally biased region" description="Basic and acidic residues" evidence="1">
    <location>
        <begin position="224"/>
        <end position="234"/>
    </location>
</feature>
<dbReference type="AlphaFoldDB" id="A0A6J4TWN3"/>
<feature type="compositionally biased region" description="Basic and acidic residues" evidence="1">
    <location>
        <begin position="40"/>
        <end position="58"/>
    </location>
</feature>
<reference evidence="2" key="1">
    <citation type="submission" date="2020-02" db="EMBL/GenBank/DDBJ databases">
        <authorList>
            <person name="Meier V. D."/>
        </authorList>
    </citation>
    <scope>NUCLEOTIDE SEQUENCE</scope>
    <source>
        <strain evidence="2">AVDCRST_MAG05</strain>
    </source>
</reference>
<feature type="compositionally biased region" description="Low complexity" evidence="1">
    <location>
        <begin position="188"/>
        <end position="201"/>
    </location>
</feature>
<organism evidence="2">
    <name type="scientific">uncultured Rubrobacteraceae bacterium</name>
    <dbReference type="NCBI Taxonomy" id="349277"/>
    <lineage>
        <taxon>Bacteria</taxon>
        <taxon>Bacillati</taxon>
        <taxon>Actinomycetota</taxon>
        <taxon>Rubrobacteria</taxon>
        <taxon>Rubrobacterales</taxon>
        <taxon>Rubrobacteraceae</taxon>
        <taxon>environmental samples</taxon>
    </lineage>
</organism>
<feature type="region of interest" description="Disordered" evidence="1">
    <location>
        <begin position="1"/>
        <end position="327"/>
    </location>
</feature>
<feature type="compositionally biased region" description="Gly residues" evidence="1">
    <location>
        <begin position="309"/>
        <end position="319"/>
    </location>
</feature>
<sequence length="327" mass="35592">DGGLGRPLPGADRLPRPPEGRPPRHRRRRGQTPRRPRLLRVQDGHHLHRPGREAERRAARPPQAGPQHPREPGRRPRRRPLRRGLGQPRLRHGARKGRAAGARRRGARRRRPAPARQVPPVRGDEDRREPGDLRPGRRCRLLGGVEHPVVPGAAGTRRDPRPPVRAPLPPKAGARRGRRAGARGGAVGALAPREAALALRRGPQRRDQRASRRRDGRGVALEPGDGRAGRRGRPETLGGFEAASAGRARPGTDLPLPRRPRRLPRPRASGERDHDGRAIPRGGGPERAPRRLRRRAGRGLDVRPALRPGEGGGGAGTGPGARPARAA</sequence>
<feature type="compositionally biased region" description="Basic and acidic residues" evidence="1">
    <location>
        <begin position="268"/>
        <end position="278"/>
    </location>
</feature>
<protein>
    <submittedName>
        <fullName evidence="2">Nitroreductase family protein Rcas_3978</fullName>
    </submittedName>
</protein>
<feature type="compositionally biased region" description="Basic residues" evidence="1">
    <location>
        <begin position="89"/>
        <end position="113"/>
    </location>
</feature>
<feature type="compositionally biased region" description="Basic and acidic residues" evidence="1">
    <location>
        <begin position="13"/>
        <end position="22"/>
    </location>
</feature>
<dbReference type="EMBL" id="CADCVM010000492">
    <property type="protein sequence ID" value="CAA9532355.1"/>
    <property type="molecule type" value="Genomic_DNA"/>
</dbReference>